<accession>A0A368NMU2</accession>
<gene>
    <name evidence="1" type="ORF">DU002_04455</name>
</gene>
<sequence length="82" mass="9595">MWWFETDVGKYSTRQAMKKLLHKRYRSQREYEACLAKLEEATGHPDPEGFLRQQRGSAKAKQVLAELRGEAALFQAMVNHRD</sequence>
<dbReference type="EMBL" id="QPID01000002">
    <property type="protein sequence ID" value="RCU51728.1"/>
    <property type="molecule type" value="Genomic_DNA"/>
</dbReference>
<proteinExistence type="predicted"/>
<dbReference type="AlphaFoldDB" id="A0A368NMU2"/>
<protein>
    <submittedName>
        <fullName evidence="1">Uncharacterized protein</fullName>
    </submittedName>
</protein>
<evidence type="ECO:0000313" key="2">
    <source>
        <dbReference type="Proteomes" id="UP000252558"/>
    </source>
</evidence>
<evidence type="ECO:0000313" key="1">
    <source>
        <dbReference type="EMBL" id="RCU51728.1"/>
    </source>
</evidence>
<dbReference type="RefSeq" id="WP_114337157.1">
    <property type="nucleotide sequence ID" value="NZ_QPID01000002.1"/>
</dbReference>
<dbReference type="Proteomes" id="UP000252558">
    <property type="component" value="Unassembled WGS sequence"/>
</dbReference>
<organism evidence="1 2">
    <name type="scientific">Corallincola holothuriorum</name>
    <dbReference type="NCBI Taxonomy" id="2282215"/>
    <lineage>
        <taxon>Bacteria</taxon>
        <taxon>Pseudomonadati</taxon>
        <taxon>Pseudomonadota</taxon>
        <taxon>Gammaproteobacteria</taxon>
        <taxon>Alteromonadales</taxon>
        <taxon>Psychromonadaceae</taxon>
        <taxon>Corallincola</taxon>
    </lineage>
</organism>
<comment type="caution">
    <text evidence="1">The sequence shown here is derived from an EMBL/GenBank/DDBJ whole genome shotgun (WGS) entry which is preliminary data.</text>
</comment>
<reference evidence="1 2" key="1">
    <citation type="submission" date="2018-07" db="EMBL/GenBank/DDBJ databases">
        <title>Corallincola holothuriorum sp. nov., a new facultative anaerobe isolated from sea cucumber Apostichopus japonicus.</title>
        <authorList>
            <person name="Xia H."/>
        </authorList>
    </citation>
    <scope>NUCLEOTIDE SEQUENCE [LARGE SCALE GENOMIC DNA]</scope>
    <source>
        <strain evidence="1 2">C4</strain>
    </source>
</reference>
<keyword evidence="2" id="KW-1185">Reference proteome</keyword>
<name>A0A368NMU2_9GAMM</name>